<keyword evidence="3" id="KW-1185">Reference proteome</keyword>
<reference evidence="3" key="1">
    <citation type="journal article" date="2019" name="Int. J. Syst. Evol. Microbiol.">
        <title>The Global Catalogue of Microorganisms (GCM) 10K type strain sequencing project: providing services to taxonomists for standard genome sequencing and annotation.</title>
        <authorList>
            <consortium name="The Broad Institute Genomics Platform"/>
            <consortium name="The Broad Institute Genome Sequencing Center for Infectious Disease"/>
            <person name="Wu L."/>
            <person name="Ma J."/>
        </authorList>
    </citation>
    <scope>NUCLEOTIDE SEQUENCE [LARGE SCALE GENOMIC DNA]</scope>
    <source>
        <strain evidence="3">JCM 15481</strain>
    </source>
</reference>
<organism evidence="2 3">
    <name type="scientific">Streptomyces synnematoformans</name>
    <dbReference type="NCBI Taxonomy" id="415721"/>
    <lineage>
        <taxon>Bacteria</taxon>
        <taxon>Bacillati</taxon>
        <taxon>Actinomycetota</taxon>
        <taxon>Actinomycetes</taxon>
        <taxon>Kitasatosporales</taxon>
        <taxon>Streptomycetaceae</taxon>
        <taxon>Streptomyces</taxon>
    </lineage>
</organism>
<dbReference type="SUPFAM" id="SSF53756">
    <property type="entry name" value="UDP-Glycosyltransferase/glycogen phosphorylase"/>
    <property type="match status" value="1"/>
</dbReference>
<protein>
    <recommendedName>
        <fullName evidence="4">Translation initiation factor 2</fullName>
    </recommendedName>
</protein>
<feature type="compositionally biased region" description="Pro residues" evidence="1">
    <location>
        <begin position="350"/>
        <end position="363"/>
    </location>
</feature>
<evidence type="ECO:0008006" key="4">
    <source>
        <dbReference type="Google" id="ProtNLM"/>
    </source>
</evidence>
<evidence type="ECO:0000313" key="3">
    <source>
        <dbReference type="Proteomes" id="UP001500443"/>
    </source>
</evidence>
<feature type="region of interest" description="Disordered" evidence="1">
    <location>
        <begin position="332"/>
        <end position="366"/>
    </location>
</feature>
<proteinExistence type="predicted"/>
<sequence>MDVLFALDPTSAFHHGVRELLTTAGALTVAWGDLPGLDYDAIVTASENADLSRTRGPVLVLPHGVGFHKFVPDSRGSGQRLAGVVPAALLQPERAWYVVSYPGQADTLLAHAPRAAAHVVHAGDPCYDRLLVSGTSRAAYRAALGVPAAGQLVLVSSTWGPQSLLGRDPELPLRLLADLPADTHRVALVTHPNVRSAHGSWRLRTALAAAREAGLLVVPPTQGWQATLLAADAVVGDHGSVTFYAAALGIPVLQAAFGDEVVPGTPMAELGRTAVRLDAALPLRPQLDRAVAEQDTAGAADVAARAFQAPGKAQSLLRTALYGLLRLPEPAWEPPRLPPFPRPRAEPRDPPPASLPPGDPPPGDTAAVVRTTVSGAADGHTVSVARYPAAAASRHPGDHAAPEGPYAFRHLSCEIRDGRSAAAERASVLTRPGAARGTHAAARAARALLDDFPGGLVAGVPTTGGTHVVAVRDAAAVEVAVTGPPVDAGVAAAVAYARLRCGVPLPGTADLSFAGRTEDVLLTPLPGTAAGTAAAARP</sequence>
<feature type="compositionally biased region" description="Pro residues" evidence="1">
    <location>
        <begin position="332"/>
        <end position="342"/>
    </location>
</feature>
<gene>
    <name evidence="2" type="ORF">GCM10009802_16150</name>
</gene>
<evidence type="ECO:0000256" key="1">
    <source>
        <dbReference type="SAM" id="MobiDB-lite"/>
    </source>
</evidence>
<accession>A0ABP5JC86</accession>
<name>A0ABP5JC86_9ACTN</name>
<dbReference type="EMBL" id="BAAAPF010000029">
    <property type="protein sequence ID" value="GAA2115940.1"/>
    <property type="molecule type" value="Genomic_DNA"/>
</dbReference>
<dbReference type="Proteomes" id="UP001500443">
    <property type="component" value="Unassembled WGS sequence"/>
</dbReference>
<comment type="caution">
    <text evidence="2">The sequence shown here is derived from an EMBL/GenBank/DDBJ whole genome shotgun (WGS) entry which is preliminary data.</text>
</comment>
<evidence type="ECO:0000313" key="2">
    <source>
        <dbReference type="EMBL" id="GAA2115940.1"/>
    </source>
</evidence>